<sequence>MHAINFINNYFSKERKDIFVYVFFTYLLGLILYLYTLMPQIQKLTIEKMPKSLVERFEHLDYIVVIASFILIILGFFFESFILFFTVNLLGVNILNENLKYSSFLRLFIFANFPIAVKFICIAIKNILFEPNMYLFFAEDSFLLSVFDLFNLSYMFLMFLLLKCHTDFNNNIKLGIFILISCLYRVFF</sequence>
<dbReference type="HOGENOM" id="CLU_1438459_0_0_9"/>
<evidence type="ECO:0000313" key="2">
    <source>
        <dbReference type="EMBL" id="CDN33804.1"/>
    </source>
</evidence>
<feature type="transmembrane region" description="Helical" evidence="1">
    <location>
        <begin position="168"/>
        <end position="187"/>
    </location>
</feature>
<reference evidence="2" key="1">
    <citation type="submission" date="2014-01" db="EMBL/GenBank/DDBJ databases">
        <title>Draft genome sequence of highly nematicidal Bacillus thuringiensis DB27.</title>
        <authorList>
            <person name="Iatsenko I."/>
            <person name="Pickard D."/>
            <person name="Corton C."/>
            <person name="Dougan G."/>
            <person name="Sommer R.J."/>
        </authorList>
    </citation>
    <scope>NUCLEOTIDE SEQUENCE [LARGE SCALE GENOMIC DNA]</scope>
    <source>
        <strain evidence="2">DB27</strain>
    </source>
</reference>
<gene>
    <name evidence="2" type="ORF">BTDB27_000146</name>
</gene>
<organism evidence="2">
    <name type="scientific">Bacillus thuringiensis DB27</name>
    <dbReference type="NCBI Taxonomy" id="1431339"/>
    <lineage>
        <taxon>Bacteria</taxon>
        <taxon>Bacillati</taxon>
        <taxon>Bacillota</taxon>
        <taxon>Bacilli</taxon>
        <taxon>Bacillales</taxon>
        <taxon>Bacillaceae</taxon>
        <taxon>Bacillus</taxon>
        <taxon>Bacillus cereus group</taxon>
    </lineage>
</organism>
<feature type="transmembrane region" description="Helical" evidence="1">
    <location>
        <begin position="18"/>
        <end position="38"/>
    </location>
</feature>
<protein>
    <recommendedName>
        <fullName evidence="3">Yip1 domain-containing protein</fullName>
    </recommendedName>
</protein>
<keyword evidence="1" id="KW-0812">Transmembrane</keyword>
<keyword evidence="1" id="KW-1133">Transmembrane helix</keyword>
<dbReference type="RefSeq" id="WP_050595349.1">
    <property type="nucleotide sequence ID" value="NZ_HG810016.1"/>
</dbReference>
<proteinExistence type="predicted"/>
<evidence type="ECO:0008006" key="3">
    <source>
        <dbReference type="Google" id="ProtNLM"/>
    </source>
</evidence>
<reference evidence="2" key="2">
    <citation type="submission" date="2014-01" db="EMBL/GenBank/DDBJ databases">
        <authorList>
            <person name="Aslett M."/>
        </authorList>
    </citation>
    <scope>NUCLEOTIDE SEQUENCE [LARGE SCALE GENOMIC DNA]</scope>
    <source>
        <strain evidence="2">DB27</strain>
    </source>
</reference>
<accession>W8XXB9</accession>
<evidence type="ECO:0000256" key="1">
    <source>
        <dbReference type="SAM" id="Phobius"/>
    </source>
</evidence>
<feature type="transmembrane region" description="Helical" evidence="1">
    <location>
        <begin position="141"/>
        <end position="162"/>
    </location>
</feature>
<name>W8XXB9_BACTU</name>
<keyword evidence="1" id="KW-0472">Membrane</keyword>
<feature type="transmembrane region" description="Helical" evidence="1">
    <location>
        <begin position="59"/>
        <end position="87"/>
    </location>
</feature>
<dbReference type="Proteomes" id="UP000030682">
    <property type="component" value="Unassembled WGS sequence"/>
</dbReference>
<dbReference type="AlphaFoldDB" id="W8XXB9"/>
<feature type="transmembrane region" description="Helical" evidence="1">
    <location>
        <begin position="107"/>
        <end position="129"/>
    </location>
</feature>
<dbReference type="EMBL" id="HG810016">
    <property type="protein sequence ID" value="CDN33804.1"/>
    <property type="molecule type" value="Genomic_DNA"/>
</dbReference>